<dbReference type="EMBL" id="CP110226">
    <property type="protein sequence ID" value="UZD20982.1"/>
    <property type="molecule type" value="Genomic_DNA"/>
</dbReference>
<name>A0ABY6MBJ8_9BACT</name>
<dbReference type="InterPro" id="IPR040198">
    <property type="entry name" value="Fido_containing"/>
</dbReference>
<dbReference type="PANTHER" id="PTHR13504">
    <property type="entry name" value="FIDO DOMAIN-CONTAINING PROTEIN DDB_G0283145"/>
    <property type="match status" value="1"/>
</dbReference>
<dbReference type="PANTHER" id="PTHR13504:SF38">
    <property type="entry name" value="FIDO DOMAIN-CONTAINING PROTEIN"/>
    <property type="match status" value="1"/>
</dbReference>
<dbReference type="Gene3D" id="1.10.3290.10">
    <property type="entry name" value="Fido-like domain"/>
    <property type="match status" value="1"/>
</dbReference>
<dbReference type="Pfam" id="PF02661">
    <property type="entry name" value="Fic"/>
    <property type="match status" value="1"/>
</dbReference>
<keyword evidence="3" id="KW-1185">Reference proteome</keyword>
<organism evidence="2 3">
    <name type="scientific">Algoriphagus halophytocola</name>
    <dbReference type="NCBI Taxonomy" id="2991499"/>
    <lineage>
        <taxon>Bacteria</taxon>
        <taxon>Pseudomonadati</taxon>
        <taxon>Bacteroidota</taxon>
        <taxon>Cytophagia</taxon>
        <taxon>Cytophagales</taxon>
        <taxon>Cyclobacteriaceae</taxon>
        <taxon>Algoriphagus</taxon>
    </lineage>
</organism>
<dbReference type="Proteomes" id="UP001163156">
    <property type="component" value="Chromosome"/>
</dbReference>
<accession>A0ABY6MBJ8</accession>
<reference evidence="2" key="1">
    <citation type="submission" date="2022-10" db="EMBL/GenBank/DDBJ databases">
        <title>Algoriphagus sp. a novel bacteria isolate from halophytes salicornia europaea.</title>
        <authorList>
            <person name="Peng Y."/>
            <person name="Jiang L."/>
            <person name="Lee J."/>
        </authorList>
    </citation>
    <scope>NUCLEOTIDE SEQUENCE</scope>
    <source>
        <strain evidence="2">TR-M5</strain>
    </source>
</reference>
<proteinExistence type="predicted"/>
<dbReference type="InterPro" id="IPR003812">
    <property type="entry name" value="Fido"/>
</dbReference>
<evidence type="ECO:0000313" key="3">
    <source>
        <dbReference type="Proteomes" id="UP001163156"/>
    </source>
</evidence>
<dbReference type="SUPFAM" id="SSF140931">
    <property type="entry name" value="Fic-like"/>
    <property type="match status" value="1"/>
</dbReference>
<feature type="domain" description="Fido" evidence="1">
    <location>
        <begin position="97"/>
        <end position="239"/>
    </location>
</feature>
<dbReference type="RefSeq" id="WP_264807413.1">
    <property type="nucleotide sequence ID" value="NZ_CP110226.1"/>
</dbReference>
<dbReference type="PROSITE" id="PS51459">
    <property type="entry name" value="FIDO"/>
    <property type="match status" value="1"/>
</dbReference>
<dbReference type="InterPro" id="IPR036597">
    <property type="entry name" value="Fido-like_dom_sf"/>
</dbReference>
<evidence type="ECO:0000259" key="1">
    <source>
        <dbReference type="PROSITE" id="PS51459"/>
    </source>
</evidence>
<sequence>MKPPYDITPTILQFVSSISEKIGEANTLFLDKQSPQLRKRNKVKTIHSSLQIEGNTLSEEQITALIENKRIIGPQKDITEVINAIAVYENLNSYKSTSANSFLSAHETLMKGLIDQPGKYRSRGVGVVKGSEVAHLAPPAANVPGLMKDLFQYLNNDDELALIKSCVFHYEMEFIHPFIDGNGRMGRLWQTLILKDRYTVFEFLPFETLINKTQDEYYQALSASDKSGKSTIFIEYMLRIIDDSLANLLNTNGQTLTSEQRITHFISLGKAEFSRKDYMDVFKSISSATASRDLKKALELHLISAKGKGNQMRYFIY</sequence>
<evidence type="ECO:0000313" key="2">
    <source>
        <dbReference type="EMBL" id="UZD20982.1"/>
    </source>
</evidence>
<gene>
    <name evidence="2" type="ORF">OM944_09850</name>
</gene>
<protein>
    <submittedName>
        <fullName evidence="2">Fic family protein</fullName>
    </submittedName>
</protein>